<keyword evidence="1" id="KW-0812">Transmembrane</keyword>
<feature type="transmembrane region" description="Helical" evidence="1">
    <location>
        <begin position="168"/>
        <end position="187"/>
    </location>
</feature>
<comment type="caution">
    <text evidence="2">The sequence shown here is derived from an EMBL/GenBank/DDBJ whole genome shotgun (WGS) entry which is preliminary data.</text>
</comment>
<evidence type="ECO:0000256" key="1">
    <source>
        <dbReference type="SAM" id="Phobius"/>
    </source>
</evidence>
<dbReference type="EMBL" id="JARGDH010000002">
    <property type="protein sequence ID" value="KAL0274932.1"/>
    <property type="molecule type" value="Genomic_DNA"/>
</dbReference>
<protein>
    <recommendedName>
        <fullName evidence="3">Transmembrane protein 241</fullName>
    </recommendedName>
</protein>
<feature type="transmembrane region" description="Helical" evidence="1">
    <location>
        <begin position="109"/>
        <end position="130"/>
    </location>
</feature>
<evidence type="ECO:0000313" key="2">
    <source>
        <dbReference type="EMBL" id="KAL0274932.1"/>
    </source>
</evidence>
<accession>A0AAW2HY42</accession>
<keyword evidence="1" id="KW-0472">Membrane</keyword>
<gene>
    <name evidence="2" type="ORF">PYX00_002949</name>
</gene>
<name>A0AAW2HY42_9NEOP</name>
<feature type="transmembrane region" description="Helical" evidence="1">
    <location>
        <begin position="228"/>
        <end position="249"/>
    </location>
</feature>
<sequence length="332" mass="37403">MHMFFEMVSSVYNAASRIIKKNITEIQYSCLFISAIIVNKYVLTELAFREPTVFQGWQTFTCVLLLSAMVKCQAVAEEVKMLDKRTFFLMLPGFIFFTVSIVAGSKGLAILPVPVFCAVLSLNPAVLVLMDKKTDLSESSKQVCGSVTICGTVVVLLVITLNKLNTEAYLWLLGHVLLTIMYTLYMERISLESNSISKIYFRNCFSIIVLLPVSVYLDVLYIPHGVSWKFYLGCILSGVLGTFLQMTTAKMEQKSSYMNCQGRAKLICSLIAHVVLFTNVEPMIWFLIVVNLLINSTLLSPDDERFQDRRPKLTLVLGPPERDLNIERAVLV</sequence>
<dbReference type="AlphaFoldDB" id="A0AAW2HY42"/>
<organism evidence="2">
    <name type="scientific">Menopon gallinae</name>
    <name type="common">poultry shaft louse</name>
    <dbReference type="NCBI Taxonomy" id="328185"/>
    <lineage>
        <taxon>Eukaryota</taxon>
        <taxon>Metazoa</taxon>
        <taxon>Ecdysozoa</taxon>
        <taxon>Arthropoda</taxon>
        <taxon>Hexapoda</taxon>
        <taxon>Insecta</taxon>
        <taxon>Pterygota</taxon>
        <taxon>Neoptera</taxon>
        <taxon>Paraneoptera</taxon>
        <taxon>Psocodea</taxon>
        <taxon>Troctomorpha</taxon>
        <taxon>Phthiraptera</taxon>
        <taxon>Amblycera</taxon>
        <taxon>Menoponidae</taxon>
        <taxon>Menopon</taxon>
    </lineage>
</organism>
<feature type="transmembrane region" description="Helical" evidence="1">
    <location>
        <begin position="86"/>
        <end position="103"/>
    </location>
</feature>
<keyword evidence="1" id="KW-1133">Transmembrane helix</keyword>
<feature type="transmembrane region" description="Helical" evidence="1">
    <location>
        <begin position="270"/>
        <end position="294"/>
    </location>
</feature>
<reference evidence="2" key="1">
    <citation type="journal article" date="2024" name="Gigascience">
        <title>Chromosome-level genome of the poultry shaft louse Menopon gallinae provides insight into the host-switching and adaptive evolution of parasitic lice.</title>
        <authorList>
            <person name="Xu Y."/>
            <person name="Ma L."/>
            <person name="Liu S."/>
            <person name="Liang Y."/>
            <person name="Liu Q."/>
            <person name="He Z."/>
            <person name="Tian L."/>
            <person name="Duan Y."/>
            <person name="Cai W."/>
            <person name="Li H."/>
            <person name="Song F."/>
        </authorList>
    </citation>
    <scope>NUCLEOTIDE SEQUENCE</scope>
    <source>
        <strain evidence="2">Cailab_2023a</strain>
    </source>
</reference>
<evidence type="ECO:0008006" key="3">
    <source>
        <dbReference type="Google" id="ProtNLM"/>
    </source>
</evidence>
<feature type="transmembrane region" description="Helical" evidence="1">
    <location>
        <begin position="142"/>
        <end position="162"/>
    </location>
</feature>
<feature type="transmembrane region" description="Helical" evidence="1">
    <location>
        <begin position="199"/>
        <end position="222"/>
    </location>
</feature>
<proteinExistence type="predicted"/>